<organism evidence="1 2">
    <name type="scientific">Rhinocladiella mackenziei CBS 650.93</name>
    <dbReference type="NCBI Taxonomy" id="1442369"/>
    <lineage>
        <taxon>Eukaryota</taxon>
        <taxon>Fungi</taxon>
        <taxon>Dikarya</taxon>
        <taxon>Ascomycota</taxon>
        <taxon>Pezizomycotina</taxon>
        <taxon>Eurotiomycetes</taxon>
        <taxon>Chaetothyriomycetidae</taxon>
        <taxon>Chaetothyriales</taxon>
        <taxon>Herpotrichiellaceae</taxon>
        <taxon>Rhinocladiella</taxon>
    </lineage>
</organism>
<accession>A0A0D2IZQ3</accession>
<evidence type="ECO:0000313" key="2">
    <source>
        <dbReference type="Proteomes" id="UP000053617"/>
    </source>
</evidence>
<dbReference type="HOGENOM" id="CLU_067676_7_0_1"/>
<keyword evidence="2" id="KW-1185">Reference proteome</keyword>
<dbReference type="VEuPathDB" id="FungiDB:Z518_03543"/>
<dbReference type="RefSeq" id="XP_013276022.1">
    <property type="nucleotide sequence ID" value="XM_013420568.1"/>
</dbReference>
<gene>
    <name evidence="1" type="ORF">Z518_03543</name>
</gene>
<dbReference type="SUPFAM" id="SSF53335">
    <property type="entry name" value="S-adenosyl-L-methionine-dependent methyltransferases"/>
    <property type="match status" value="1"/>
</dbReference>
<protein>
    <recommendedName>
        <fullName evidence="3">O-methyltransferase</fullName>
    </recommendedName>
</protein>
<reference evidence="1 2" key="1">
    <citation type="submission" date="2015-01" db="EMBL/GenBank/DDBJ databases">
        <title>The Genome Sequence of Rhinocladiella mackenzie CBS 650.93.</title>
        <authorList>
            <consortium name="The Broad Institute Genomics Platform"/>
            <person name="Cuomo C."/>
            <person name="de Hoog S."/>
            <person name="Gorbushina A."/>
            <person name="Stielow B."/>
            <person name="Teixiera M."/>
            <person name="Abouelleil A."/>
            <person name="Chapman S.B."/>
            <person name="Priest M."/>
            <person name="Young S.K."/>
            <person name="Wortman J."/>
            <person name="Nusbaum C."/>
            <person name="Birren B."/>
        </authorList>
    </citation>
    <scope>NUCLEOTIDE SEQUENCE [LARGE SCALE GENOMIC DNA]</scope>
    <source>
        <strain evidence="1 2">CBS 650.93</strain>
    </source>
</reference>
<dbReference type="Gene3D" id="3.40.50.150">
    <property type="entry name" value="Vaccinia Virus protein VP39"/>
    <property type="match status" value="1"/>
</dbReference>
<dbReference type="PANTHER" id="PTHR43167:SF1">
    <property type="entry name" value="PUTATIVE (AFU_ORTHOLOGUE AFUA_6G01830)-RELATED"/>
    <property type="match status" value="1"/>
</dbReference>
<name>A0A0D2IZQ3_9EURO</name>
<dbReference type="Pfam" id="PF13578">
    <property type="entry name" value="Methyltransf_24"/>
    <property type="match status" value="1"/>
</dbReference>
<dbReference type="EMBL" id="KN847476">
    <property type="protein sequence ID" value="KIX08886.1"/>
    <property type="molecule type" value="Genomic_DNA"/>
</dbReference>
<dbReference type="Proteomes" id="UP000053617">
    <property type="component" value="Unassembled WGS sequence"/>
</dbReference>
<dbReference type="PANTHER" id="PTHR43167">
    <property type="entry name" value="PUTATIVE (AFU_ORTHOLOGUE AFUA_6G01830)-RELATED"/>
    <property type="match status" value="1"/>
</dbReference>
<dbReference type="OrthoDB" id="4160796at2759"/>
<dbReference type="STRING" id="1442369.A0A0D2IZQ3"/>
<proteinExistence type="predicted"/>
<dbReference type="AlphaFoldDB" id="A0A0D2IZQ3"/>
<dbReference type="InterPro" id="IPR029063">
    <property type="entry name" value="SAM-dependent_MTases_sf"/>
</dbReference>
<evidence type="ECO:0000313" key="1">
    <source>
        <dbReference type="EMBL" id="KIX08886.1"/>
    </source>
</evidence>
<dbReference type="GeneID" id="25291614"/>
<evidence type="ECO:0008006" key="3">
    <source>
        <dbReference type="Google" id="ProtNLM"/>
    </source>
</evidence>
<sequence>MALARIPTHVQELLKSLHEQSATQEAAIPLHQWQAIRDKFLTDPEGAKADIDTLMVDKFIALDEDKCHFAYTLLLGIGAKTVGISTIYLALAVAENAKAQNGAKAIVIATEKESSKAAVARENWDRAGPEVDEIITLKEGDLRDTLTGDLGVSDQPVDFVLLDIWPYVALPALQLIMPRLRRGAIILTDNIIQAAEGYGDLIQVLRNPAGPFRSVTLPYKGGMELSIYSP</sequence>